<gene>
    <name evidence="2" type="ORF">GMARGA_LOCUS32766</name>
</gene>
<feature type="region of interest" description="Disordered" evidence="1">
    <location>
        <begin position="1"/>
        <end position="23"/>
    </location>
</feature>
<feature type="region of interest" description="Disordered" evidence="1">
    <location>
        <begin position="425"/>
        <end position="458"/>
    </location>
</feature>
<accession>A0ABN7WMQ9</accession>
<dbReference type="EMBL" id="CAJVQB010052355">
    <property type="protein sequence ID" value="CAG8835867.1"/>
    <property type="molecule type" value="Genomic_DNA"/>
</dbReference>
<comment type="caution">
    <text evidence="2">The sequence shown here is derived from an EMBL/GenBank/DDBJ whole genome shotgun (WGS) entry which is preliminary data.</text>
</comment>
<evidence type="ECO:0000313" key="3">
    <source>
        <dbReference type="Proteomes" id="UP000789901"/>
    </source>
</evidence>
<feature type="compositionally biased region" description="Polar residues" evidence="1">
    <location>
        <begin position="209"/>
        <end position="218"/>
    </location>
</feature>
<proteinExistence type="predicted"/>
<keyword evidence="3" id="KW-1185">Reference proteome</keyword>
<evidence type="ECO:0000256" key="1">
    <source>
        <dbReference type="SAM" id="MobiDB-lite"/>
    </source>
</evidence>
<feature type="non-terminal residue" evidence="2">
    <location>
        <position position="1"/>
    </location>
</feature>
<feature type="non-terminal residue" evidence="2">
    <location>
        <position position="458"/>
    </location>
</feature>
<organism evidence="2 3">
    <name type="scientific">Gigaspora margarita</name>
    <dbReference type="NCBI Taxonomy" id="4874"/>
    <lineage>
        <taxon>Eukaryota</taxon>
        <taxon>Fungi</taxon>
        <taxon>Fungi incertae sedis</taxon>
        <taxon>Mucoromycota</taxon>
        <taxon>Glomeromycotina</taxon>
        <taxon>Glomeromycetes</taxon>
        <taxon>Diversisporales</taxon>
        <taxon>Gigasporaceae</taxon>
        <taxon>Gigaspora</taxon>
    </lineage>
</organism>
<dbReference type="Proteomes" id="UP000789901">
    <property type="component" value="Unassembled WGS sequence"/>
</dbReference>
<protein>
    <submittedName>
        <fullName evidence="2">43836_t:CDS:1</fullName>
    </submittedName>
</protein>
<evidence type="ECO:0000313" key="2">
    <source>
        <dbReference type="EMBL" id="CAG8835867.1"/>
    </source>
</evidence>
<reference evidence="2 3" key="1">
    <citation type="submission" date="2021-06" db="EMBL/GenBank/DDBJ databases">
        <authorList>
            <person name="Kallberg Y."/>
            <person name="Tangrot J."/>
            <person name="Rosling A."/>
        </authorList>
    </citation>
    <scope>NUCLEOTIDE SEQUENCE [LARGE SCALE GENOMIC DNA]</scope>
    <source>
        <strain evidence="2 3">120-4 pot B 10/14</strain>
    </source>
</reference>
<name>A0ABN7WMQ9_GIGMA</name>
<sequence length="458" mass="53028">PVENNESEIGLVENNESEIDLDENDEYEIELVENDFEHNDKNTDKSGGWSSDKDISLIGPPKLYARNVQKYHSEKLNRKCIRHTYLCQYSSIYKPVKDKNPEKQWNKNPYKSAWAKAFTLNIFNSGIQSSQRTKTTNSVIKRQLNYRNISIYDLFMELEKRLATENINSTFIDWKLSQCLSKSNRNIDSVFKPIDDIIKTFLTPTSLKKQQNQMNLSGKMNEPGSKDSEAKRSYQCELLFIKLIYNIDDKCIDNIFDYSQALASHIYQQFNNLITMVWNIVDINEPTFPQFFKNSISNNAIEQSAVISISRFNINNHEVDMQLNYNSQTNTDTISLLCMGIKDLDQDLISYQNIQKRCYTNQAKIKQRALYGKLWGVARKATEIAVNAEDDSLLKILNDYITQSIHDSSESQIIDNFSKENQIAEENKEVEQIQNPIKRQGKGRPSGSGRPKKQLRIQ</sequence>
<feature type="region of interest" description="Disordered" evidence="1">
    <location>
        <begin position="209"/>
        <end position="228"/>
    </location>
</feature>